<dbReference type="EMBL" id="GGEC01006305">
    <property type="protein sequence ID" value="MBW86788.1"/>
    <property type="molecule type" value="Transcribed_RNA"/>
</dbReference>
<feature type="compositionally biased region" description="Basic and acidic residues" evidence="1">
    <location>
        <begin position="1"/>
        <end position="11"/>
    </location>
</feature>
<feature type="compositionally biased region" description="Polar residues" evidence="1">
    <location>
        <begin position="12"/>
        <end position="27"/>
    </location>
</feature>
<dbReference type="AlphaFoldDB" id="A0A2P2IZY4"/>
<feature type="region of interest" description="Disordered" evidence="1">
    <location>
        <begin position="1"/>
        <end position="27"/>
    </location>
</feature>
<evidence type="ECO:0000256" key="1">
    <source>
        <dbReference type="SAM" id="MobiDB-lite"/>
    </source>
</evidence>
<proteinExistence type="predicted"/>
<sequence length="65" mass="7562">MLEQQKQEKANGRTQNQRNYKSPYQSLQKARIRRTQEAIIQLGIPSPISQRFFHTRSCVGVVFIG</sequence>
<accession>A0A2P2IZY4</accession>
<evidence type="ECO:0000313" key="2">
    <source>
        <dbReference type="EMBL" id="MBW86788.1"/>
    </source>
</evidence>
<organism evidence="2">
    <name type="scientific">Rhizophora mucronata</name>
    <name type="common">Asiatic mangrove</name>
    <dbReference type="NCBI Taxonomy" id="61149"/>
    <lineage>
        <taxon>Eukaryota</taxon>
        <taxon>Viridiplantae</taxon>
        <taxon>Streptophyta</taxon>
        <taxon>Embryophyta</taxon>
        <taxon>Tracheophyta</taxon>
        <taxon>Spermatophyta</taxon>
        <taxon>Magnoliopsida</taxon>
        <taxon>eudicotyledons</taxon>
        <taxon>Gunneridae</taxon>
        <taxon>Pentapetalae</taxon>
        <taxon>rosids</taxon>
        <taxon>fabids</taxon>
        <taxon>Malpighiales</taxon>
        <taxon>Rhizophoraceae</taxon>
        <taxon>Rhizophora</taxon>
    </lineage>
</organism>
<reference evidence="2" key="1">
    <citation type="submission" date="2018-02" db="EMBL/GenBank/DDBJ databases">
        <title>Rhizophora mucronata_Transcriptome.</title>
        <authorList>
            <person name="Meera S.P."/>
            <person name="Sreeshan A."/>
            <person name="Augustine A."/>
        </authorList>
    </citation>
    <scope>NUCLEOTIDE SEQUENCE</scope>
    <source>
        <tissue evidence="2">Leaf</tissue>
    </source>
</reference>
<name>A0A2P2IZY4_RHIMU</name>
<protein>
    <submittedName>
        <fullName evidence="2">Uncharacterized protein MANES_11G095300</fullName>
    </submittedName>
</protein>